<organism evidence="1 2">
    <name type="scientific">Gryllotalpicola protaetiae</name>
    <dbReference type="NCBI Taxonomy" id="2419771"/>
    <lineage>
        <taxon>Bacteria</taxon>
        <taxon>Bacillati</taxon>
        <taxon>Actinomycetota</taxon>
        <taxon>Actinomycetes</taxon>
        <taxon>Micrococcales</taxon>
        <taxon>Microbacteriaceae</taxon>
        <taxon>Gryllotalpicola</taxon>
    </lineage>
</organism>
<sequence>MLSDDRVFSVVLPGSWNWIPIADREDRARRIQALVRKQVGRNDRLASRRRQLRDELTKSAKDAEAAGAIAFAVATELLPGIPFSGAMMSRLDVWPVDCAGIDDPAQRLDAAFHGSTPIETVSGPAARTAVPGVQRYTEHETPSLDIDYWAPAPSGNAVLATHVSLPMAPEPELFIELFDSVMGSLEWVRLIETEAETDVEQR</sequence>
<reference evidence="1 2" key="1">
    <citation type="submission" date="2018-09" db="EMBL/GenBank/DDBJ databases">
        <title>Genome sequencing of strain 2DFW10M-5.</title>
        <authorList>
            <person name="Heo J."/>
            <person name="Kim S.-J."/>
            <person name="Kwon S.-W."/>
        </authorList>
    </citation>
    <scope>NUCLEOTIDE SEQUENCE [LARGE SCALE GENOMIC DNA]</scope>
    <source>
        <strain evidence="1 2">2DFW10M-5</strain>
    </source>
</reference>
<accession>A0A387BL50</accession>
<protein>
    <submittedName>
        <fullName evidence="1">Uncharacterized protein</fullName>
    </submittedName>
</protein>
<dbReference type="AlphaFoldDB" id="A0A387BL50"/>
<dbReference type="EMBL" id="CP032624">
    <property type="protein sequence ID" value="AYG03072.1"/>
    <property type="molecule type" value="Genomic_DNA"/>
</dbReference>
<proteinExistence type="predicted"/>
<name>A0A387BL50_9MICO</name>
<dbReference type="OrthoDB" id="4977279at2"/>
<keyword evidence="2" id="KW-1185">Reference proteome</keyword>
<evidence type="ECO:0000313" key="2">
    <source>
        <dbReference type="Proteomes" id="UP000275069"/>
    </source>
</evidence>
<dbReference type="Proteomes" id="UP000275069">
    <property type="component" value="Chromosome"/>
</dbReference>
<gene>
    <name evidence="1" type="ORF">D7I44_05710</name>
</gene>
<evidence type="ECO:0000313" key="1">
    <source>
        <dbReference type="EMBL" id="AYG03072.1"/>
    </source>
</evidence>
<dbReference type="KEGG" id="gry:D7I44_05710"/>